<dbReference type="PANTHER" id="PTHR30055:SF148">
    <property type="entry name" value="TETR-FAMILY TRANSCRIPTIONAL REGULATOR"/>
    <property type="match status" value="1"/>
</dbReference>
<dbReference type="Gene3D" id="1.10.10.60">
    <property type="entry name" value="Homeodomain-like"/>
    <property type="match status" value="1"/>
</dbReference>
<name>A0A921FP78_9MICC</name>
<dbReference type="GO" id="GO:0003700">
    <property type="term" value="F:DNA-binding transcription factor activity"/>
    <property type="evidence" value="ECO:0007669"/>
    <property type="project" value="TreeGrafter"/>
</dbReference>
<dbReference type="Proteomes" id="UP000703315">
    <property type="component" value="Unassembled WGS sequence"/>
</dbReference>
<dbReference type="EMBL" id="DYXC01000148">
    <property type="protein sequence ID" value="HJF15694.1"/>
    <property type="molecule type" value="Genomic_DNA"/>
</dbReference>
<keyword evidence="3" id="KW-0804">Transcription</keyword>
<evidence type="ECO:0000313" key="7">
    <source>
        <dbReference type="Proteomes" id="UP000703315"/>
    </source>
</evidence>
<feature type="DNA-binding region" description="H-T-H motif" evidence="4">
    <location>
        <begin position="34"/>
        <end position="53"/>
    </location>
</feature>
<dbReference type="SUPFAM" id="SSF48498">
    <property type="entry name" value="Tetracyclin repressor-like, C-terminal domain"/>
    <property type="match status" value="1"/>
</dbReference>
<reference evidence="6" key="2">
    <citation type="submission" date="2021-09" db="EMBL/GenBank/DDBJ databases">
        <authorList>
            <person name="Gilroy R."/>
        </authorList>
    </citation>
    <scope>NUCLEOTIDE SEQUENCE</scope>
    <source>
        <strain evidence="6">ChiHjej13B12-14962</strain>
    </source>
</reference>
<evidence type="ECO:0000256" key="4">
    <source>
        <dbReference type="PROSITE-ProRule" id="PRU00335"/>
    </source>
</evidence>
<gene>
    <name evidence="6" type="ORF">K8V32_13025</name>
</gene>
<keyword evidence="1" id="KW-0805">Transcription regulation</keyword>
<evidence type="ECO:0000259" key="5">
    <source>
        <dbReference type="PROSITE" id="PS50977"/>
    </source>
</evidence>
<dbReference type="GO" id="GO:0000976">
    <property type="term" value="F:transcription cis-regulatory region binding"/>
    <property type="evidence" value="ECO:0007669"/>
    <property type="project" value="TreeGrafter"/>
</dbReference>
<feature type="domain" description="HTH tetR-type" evidence="5">
    <location>
        <begin position="6"/>
        <end position="71"/>
    </location>
</feature>
<protein>
    <submittedName>
        <fullName evidence="6">TetR/AcrR family transcriptional regulator</fullName>
    </submittedName>
</protein>
<dbReference type="AlphaFoldDB" id="A0A921FP78"/>
<dbReference type="InterPro" id="IPR036271">
    <property type="entry name" value="Tet_transcr_reg_TetR-rel_C_sf"/>
</dbReference>
<evidence type="ECO:0000256" key="2">
    <source>
        <dbReference type="ARBA" id="ARBA00023125"/>
    </source>
</evidence>
<dbReference type="Gene3D" id="1.10.357.10">
    <property type="entry name" value="Tetracycline Repressor, domain 2"/>
    <property type="match status" value="1"/>
</dbReference>
<dbReference type="InterPro" id="IPR001647">
    <property type="entry name" value="HTH_TetR"/>
</dbReference>
<dbReference type="Pfam" id="PF16859">
    <property type="entry name" value="TetR_C_11"/>
    <property type="match status" value="1"/>
</dbReference>
<sequence>MAVRSEASHKAILEATMELLDPDSGEGISVQKLSIERIARVAGVSKTTIYRWWPSKVAVVIDSFVASHIARTPVRDDLPGLEALREHMGALVETYATHEGRLISQLIAECQHDQSAMKEFKERFWHNRRAAAVSIIRRAQEEGDIWSELDSVGVADLIYAPIYFRLLFQSGPLERAWSDRVLDIALTGLTPREAA</sequence>
<dbReference type="PANTHER" id="PTHR30055">
    <property type="entry name" value="HTH-TYPE TRANSCRIPTIONAL REGULATOR RUTR"/>
    <property type="match status" value="1"/>
</dbReference>
<dbReference type="SUPFAM" id="SSF46689">
    <property type="entry name" value="Homeodomain-like"/>
    <property type="match status" value="1"/>
</dbReference>
<dbReference type="InterPro" id="IPR050109">
    <property type="entry name" value="HTH-type_TetR-like_transc_reg"/>
</dbReference>
<dbReference type="PROSITE" id="PS50977">
    <property type="entry name" value="HTH_TETR_2"/>
    <property type="match status" value="1"/>
</dbReference>
<accession>A0A921FP78</accession>
<dbReference type="RefSeq" id="WP_303908280.1">
    <property type="nucleotide sequence ID" value="NZ_DYXC01000148.1"/>
</dbReference>
<dbReference type="InterPro" id="IPR011075">
    <property type="entry name" value="TetR_C"/>
</dbReference>
<evidence type="ECO:0000256" key="1">
    <source>
        <dbReference type="ARBA" id="ARBA00023015"/>
    </source>
</evidence>
<dbReference type="InterPro" id="IPR009057">
    <property type="entry name" value="Homeodomain-like_sf"/>
</dbReference>
<dbReference type="Pfam" id="PF00440">
    <property type="entry name" value="TetR_N"/>
    <property type="match status" value="1"/>
</dbReference>
<reference evidence="6" key="1">
    <citation type="journal article" date="2021" name="PeerJ">
        <title>Extensive microbial diversity within the chicken gut microbiome revealed by metagenomics and culture.</title>
        <authorList>
            <person name="Gilroy R."/>
            <person name="Ravi A."/>
            <person name="Getino M."/>
            <person name="Pursley I."/>
            <person name="Horton D.L."/>
            <person name="Alikhan N.F."/>
            <person name="Baker D."/>
            <person name="Gharbi K."/>
            <person name="Hall N."/>
            <person name="Watson M."/>
            <person name="Adriaenssens E.M."/>
            <person name="Foster-Nyarko E."/>
            <person name="Jarju S."/>
            <person name="Secka A."/>
            <person name="Antonio M."/>
            <person name="Oren A."/>
            <person name="Chaudhuri R.R."/>
            <person name="La Ragione R."/>
            <person name="Hildebrand F."/>
            <person name="Pallen M.J."/>
        </authorList>
    </citation>
    <scope>NUCLEOTIDE SEQUENCE</scope>
    <source>
        <strain evidence="6">ChiHjej13B12-14962</strain>
    </source>
</reference>
<organism evidence="6 7">
    <name type="scientific">Enteractinococcus helveticum</name>
    <dbReference type="NCBI Taxonomy" id="1837282"/>
    <lineage>
        <taxon>Bacteria</taxon>
        <taxon>Bacillati</taxon>
        <taxon>Actinomycetota</taxon>
        <taxon>Actinomycetes</taxon>
        <taxon>Micrococcales</taxon>
        <taxon>Micrococcaceae</taxon>
    </lineage>
</organism>
<proteinExistence type="predicted"/>
<comment type="caution">
    <text evidence="6">The sequence shown here is derived from an EMBL/GenBank/DDBJ whole genome shotgun (WGS) entry which is preliminary data.</text>
</comment>
<evidence type="ECO:0000313" key="6">
    <source>
        <dbReference type="EMBL" id="HJF15694.1"/>
    </source>
</evidence>
<evidence type="ECO:0000256" key="3">
    <source>
        <dbReference type="ARBA" id="ARBA00023163"/>
    </source>
</evidence>
<keyword evidence="2 4" id="KW-0238">DNA-binding</keyword>